<protein>
    <recommendedName>
        <fullName evidence="1">YbaK/aminoacyl-tRNA synthetase-associated domain-containing protein</fullName>
    </recommendedName>
</protein>
<proteinExistence type="predicted"/>
<dbReference type="InterPro" id="IPR036754">
    <property type="entry name" value="YbaK/aa-tRNA-synt-asso_dom_sf"/>
</dbReference>
<dbReference type="Proteomes" id="UP000228495">
    <property type="component" value="Unassembled WGS sequence"/>
</dbReference>
<evidence type="ECO:0000313" key="2">
    <source>
        <dbReference type="EMBL" id="PIP56424.1"/>
    </source>
</evidence>
<dbReference type="InterPro" id="IPR007214">
    <property type="entry name" value="YbaK/aa-tRNA-synth-assoc-dom"/>
</dbReference>
<reference evidence="2 3" key="1">
    <citation type="submission" date="2017-09" db="EMBL/GenBank/DDBJ databases">
        <title>Depth-based differentiation of microbial function through sediment-hosted aquifers and enrichment of novel symbionts in the deep terrestrial subsurface.</title>
        <authorList>
            <person name="Probst A.J."/>
            <person name="Ladd B."/>
            <person name="Jarett J.K."/>
            <person name="Geller-Mcgrath D.E."/>
            <person name="Sieber C.M."/>
            <person name="Emerson J.B."/>
            <person name="Anantharaman K."/>
            <person name="Thomas B.C."/>
            <person name="Malmstrom R."/>
            <person name="Stieglmeier M."/>
            <person name="Klingl A."/>
            <person name="Woyke T."/>
            <person name="Ryan C.M."/>
            <person name="Banfield J.F."/>
        </authorList>
    </citation>
    <scope>NUCLEOTIDE SEQUENCE [LARGE SCALE GENOMIC DNA]</scope>
    <source>
        <strain evidence="2">CG22_combo_CG10-13_8_21_14_all_39_12</strain>
    </source>
</reference>
<dbReference type="EMBL" id="PCSU01000055">
    <property type="protein sequence ID" value="PIP56424.1"/>
    <property type="molecule type" value="Genomic_DNA"/>
</dbReference>
<feature type="domain" description="YbaK/aminoacyl-tRNA synthetase-associated" evidence="1">
    <location>
        <begin position="28"/>
        <end position="154"/>
    </location>
</feature>
<dbReference type="PANTHER" id="PTHR30411">
    <property type="entry name" value="CYTOPLASMIC PROTEIN"/>
    <property type="match status" value="1"/>
</dbReference>
<dbReference type="Pfam" id="PF04073">
    <property type="entry name" value="tRNA_edit"/>
    <property type="match status" value="1"/>
</dbReference>
<accession>A0A2H0BFM0</accession>
<evidence type="ECO:0000259" key="1">
    <source>
        <dbReference type="Pfam" id="PF04073"/>
    </source>
</evidence>
<sequence>MLENYHPVTSKIAELLETNNMWFETFEHEPVRTSEEASKVRDGYTIDQGAKALIIRVKISSANKKFVMLVLPGVSRFDVNRVKQLFEAKDIRFATEQEVDDLTIGVKPGGVPPFGNLFDIEVIVDPQLFENEKIVFNAGDKSFSVGMYSKDYLQLVDPQVVSILS</sequence>
<dbReference type="SUPFAM" id="SSF55826">
    <property type="entry name" value="YbaK/ProRS associated domain"/>
    <property type="match status" value="1"/>
</dbReference>
<organism evidence="2 3">
    <name type="scientific">candidate division WWE3 bacterium CG22_combo_CG10-13_8_21_14_all_39_12</name>
    <dbReference type="NCBI Taxonomy" id="1975094"/>
    <lineage>
        <taxon>Bacteria</taxon>
        <taxon>Katanobacteria</taxon>
    </lineage>
</organism>
<dbReference type="AlphaFoldDB" id="A0A2H0BFM0"/>
<comment type="caution">
    <text evidence="2">The sequence shown here is derived from an EMBL/GenBank/DDBJ whole genome shotgun (WGS) entry which is preliminary data.</text>
</comment>
<gene>
    <name evidence="2" type="ORF">COX05_03120</name>
</gene>
<dbReference type="Gene3D" id="3.90.960.10">
    <property type="entry name" value="YbaK/aminoacyl-tRNA synthetase-associated domain"/>
    <property type="match status" value="1"/>
</dbReference>
<name>A0A2H0BFM0_UNCKA</name>
<evidence type="ECO:0000313" key="3">
    <source>
        <dbReference type="Proteomes" id="UP000228495"/>
    </source>
</evidence>
<dbReference type="PANTHER" id="PTHR30411:SF9">
    <property type="entry name" value="MULTIFUNCTIONAL SER_THR-TRNA DEACYLASE PROXP-Y"/>
    <property type="match status" value="1"/>
</dbReference>
<dbReference type="GO" id="GO:0002161">
    <property type="term" value="F:aminoacyl-tRNA deacylase activity"/>
    <property type="evidence" value="ECO:0007669"/>
    <property type="project" value="InterPro"/>
</dbReference>